<dbReference type="AlphaFoldDB" id="A0A0B6YY45"/>
<gene>
    <name evidence="2" type="primary">ORF41463</name>
</gene>
<name>A0A0B6YY45_9EUPU</name>
<organism evidence="2">
    <name type="scientific">Arion vulgaris</name>
    <dbReference type="NCBI Taxonomy" id="1028688"/>
    <lineage>
        <taxon>Eukaryota</taxon>
        <taxon>Metazoa</taxon>
        <taxon>Spiralia</taxon>
        <taxon>Lophotrochozoa</taxon>
        <taxon>Mollusca</taxon>
        <taxon>Gastropoda</taxon>
        <taxon>Heterobranchia</taxon>
        <taxon>Euthyneura</taxon>
        <taxon>Panpulmonata</taxon>
        <taxon>Eupulmonata</taxon>
        <taxon>Stylommatophora</taxon>
        <taxon>Helicina</taxon>
        <taxon>Arionoidea</taxon>
        <taxon>Arionidae</taxon>
        <taxon>Arion</taxon>
    </lineage>
</organism>
<dbReference type="EMBL" id="HACG01014288">
    <property type="protein sequence ID" value="CEK61153.1"/>
    <property type="molecule type" value="Transcribed_RNA"/>
</dbReference>
<keyword evidence="1" id="KW-0472">Membrane</keyword>
<proteinExistence type="predicted"/>
<keyword evidence="1" id="KW-1133">Transmembrane helix</keyword>
<reference evidence="2" key="1">
    <citation type="submission" date="2014-12" db="EMBL/GenBank/DDBJ databases">
        <title>Insight into the proteome of Arion vulgaris.</title>
        <authorList>
            <person name="Aradska J."/>
            <person name="Bulat T."/>
            <person name="Smidak R."/>
            <person name="Sarate P."/>
            <person name="Gangsoo J."/>
            <person name="Sialana F."/>
            <person name="Bilban M."/>
            <person name="Lubec G."/>
        </authorList>
    </citation>
    <scope>NUCLEOTIDE SEQUENCE</scope>
    <source>
        <tissue evidence="2">Skin</tissue>
    </source>
</reference>
<protein>
    <submittedName>
        <fullName evidence="2">Uncharacterized protein</fullName>
    </submittedName>
</protein>
<evidence type="ECO:0000313" key="2">
    <source>
        <dbReference type="EMBL" id="CEK61153.1"/>
    </source>
</evidence>
<accession>A0A0B6YY45</accession>
<keyword evidence="1" id="KW-0812">Transmembrane</keyword>
<evidence type="ECO:0000256" key="1">
    <source>
        <dbReference type="SAM" id="Phobius"/>
    </source>
</evidence>
<sequence length="56" mass="6405">MKCNHHQVIELLIIVIMNLNNSLSLTLMINYVVNILPGHDVRLYSIFSPCHPTSPF</sequence>
<feature type="transmembrane region" description="Helical" evidence="1">
    <location>
        <begin position="12"/>
        <end position="33"/>
    </location>
</feature>